<proteinExistence type="predicted"/>
<dbReference type="InterPro" id="IPR053781">
    <property type="entry name" value="F-box_AtFBL13-like"/>
</dbReference>
<dbReference type="InterPro" id="IPR032675">
    <property type="entry name" value="LRR_dom_sf"/>
</dbReference>
<sequence>MAILQSPQFQAPLSWVDAHHVLDGMLLAENRRREAPPVSGSRGSIDSLPDEALQHILGFLVAPEAVWTSVLARRWRHLWKFATGLRLGYLGEKDEEKPAVKERREFVDHLLLLCGGSPLDMCEFRFAEFDSDDEPRVNLWVRHVILCKVQVLKLHITLSDDRLVLDDLPLVSQHLTRLDLSSVRLHSAFLNFSSCPALKHLELVGCGLSTVKRISSKSLKHLTLSECVFDEHSRTCICTPSLVSLS</sequence>
<dbReference type="PANTHER" id="PTHR34223:SF107">
    <property type="entry name" value="F-BOX DOMAIN-CONTAINING PROTEIN"/>
    <property type="match status" value="1"/>
</dbReference>
<organism evidence="2 3">
    <name type="scientific">Paspalum notatum var. saurae</name>
    <dbReference type="NCBI Taxonomy" id="547442"/>
    <lineage>
        <taxon>Eukaryota</taxon>
        <taxon>Viridiplantae</taxon>
        <taxon>Streptophyta</taxon>
        <taxon>Embryophyta</taxon>
        <taxon>Tracheophyta</taxon>
        <taxon>Spermatophyta</taxon>
        <taxon>Magnoliopsida</taxon>
        <taxon>Liliopsida</taxon>
        <taxon>Poales</taxon>
        <taxon>Poaceae</taxon>
        <taxon>PACMAD clade</taxon>
        <taxon>Panicoideae</taxon>
        <taxon>Andropogonodae</taxon>
        <taxon>Paspaleae</taxon>
        <taxon>Paspalinae</taxon>
        <taxon>Paspalum</taxon>
    </lineage>
</organism>
<dbReference type="PANTHER" id="PTHR34223">
    <property type="entry name" value="OS11G0201299 PROTEIN"/>
    <property type="match status" value="1"/>
</dbReference>
<reference evidence="2 3" key="1">
    <citation type="submission" date="2024-02" db="EMBL/GenBank/DDBJ databases">
        <title>High-quality chromosome-scale genome assembly of Pensacola bahiagrass (Paspalum notatum Flugge var. saurae).</title>
        <authorList>
            <person name="Vega J.M."/>
            <person name="Podio M."/>
            <person name="Orjuela J."/>
            <person name="Siena L.A."/>
            <person name="Pessino S.C."/>
            <person name="Combes M.C."/>
            <person name="Mariac C."/>
            <person name="Albertini E."/>
            <person name="Pupilli F."/>
            <person name="Ortiz J.P.A."/>
            <person name="Leblanc O."/>
        </authorList>
    </citation>
    <scope>NUCLEOTIDE SEQUENCE [LARGE SCALE GENOMIC DNA]</scope>
    <source>
        <strain evidence="2">R1</strain>
        <tissue evidence="2">Leaf</tissue>
    </source>
</reference>
<dbReference type="EMBL" id="CP144745">
    <property type="protein sequence ID" value="WVZ53788.1"/>
    <property type="molecule type" value="Genomic_DNA"/>
</dbReference>
<dbReference type="CDD" id="cd22160">
    <property type="entry name" value="F-box_AtFBL13-like"/>
    <property type="match status" value="1"/>
</dbReference>
<dbReference type="InterPro" id="IPR036047">
    <property type="entry name" value="F-box-like_dom_sf"/>
</dbReference>
<protein>
    <recommendedName>
        <fullName evidence="1">F-box domain-containing protein</fullName>
    </recommendedName>
</protein>
<keyword evidence="3" id="KW-1185">Reference proteome</keyword>
<feature type="domain" description="F-box" evidence="1">
    <location>
        <begin position="45"/>
        <end position="80"/>
    </location>
</feature>
<evidence type="ECO:0000259" key="1">
    <source>
        <dbReference type="Pfam" id="PF00646"/>
    </source>
</evidence>
<dbReference type="AlphaFoldDB" id="A0AAQ3PTS4"/>
<dbReference type="InterPro" id="IPR001810">
    <property type="entry name" value="F-box_dom"/>
</dbReference>
<dbReference type="Gene3D" id="3.80.10.10">
    <property type="entry name" value="Ribonuclease Inhibitor"/>
    <property type="match status" value="1"/>
</dbReference>
<name>A0AAQ3PTS4_PASNO</name>
<dbReference type="Pfam" id="PF00646">
    <property type="entry name" value="F-box"/>
    <property type="match status" value="1"/>
</dbReference>
<accession>A0AAQ3PTS4</accession>
<evidence type="ECO:0000313" key="3">
    <source>
        <dbReference type="Proteomes" id="UP001341281"/>
    </source>
</evidence>
<dbReference type="SUPFAM" id="SSF52058">
    <property type="entry name" value="L domain-like"/>
    <property type="match status" value="1"/>
</dbReference>
<dbReference type="InterPro" id="IPR053197">
    <property type="entry name" value="F-box_SCFL_complex_component"/>
</dbReference>
<dbReference type="SUPFAM" id="SSF81383">
    <property type="entry name" value="F-box domain"/>
    <property type="match status" value="1"/>
</dbReference>
<dbReference type="Proteomes" id="UP001341281">
    <property type="component" value="Chromosome 01"/>
</dbReference>
<evidence type="ECO:0000313" key="2">
    <source>
        <dbReference type="EMBL" id="WVZ53788.1"/>
    </source>
</evidence>
<gene>
    <name evidence="2" type="ORF">U9M48_004684</name>
</gene>